<dbReference type="Pfam" id="PF01207">
    <property type="entry name" value="Dus"/>
    <property type="match status" value="1"/>
</dbReference>
<dbReference type="OMA" id="DIGTECY"/>
<dbReference type="Proteomes" id="UP000515146">
    <property type="component" value="Unplaced"/>
</dbReference>
<keyword evidence="2 19" id="KW-0285">Flavoprotein</keyword>
<dbReference type="EC" id="1.3.1.-" evidence="19"/>
<evidence type="ECO:0000256" key="11">
    <source>
        <dbReference type="ARBA" id="ARBA00023002"/>
    </source>
</evidence>
<evidence type="ECO:0000256" key="4">
    <source>
        <dbReference type="ARBA" id="ARBA00022664"/>
    </source>
</evidence>
<dbReference type="CDD" id="cd02801">
    <property type="entry name" value="DUS_like_FMN"/>
    <property type="match status" value="1"/>
</dbReference>
<keyword evidence="22" id="KW-1185">Reference proteome</keyword>
<feature type="zinc finger region" description="C3H1-type" evidence="18">
    <location>
        <begin position="106"/>
        <end position="134"/>
    </location>
</feature>
<dbReference type="PROSITE" id="PS01136">
    <property type="entry name" value="UPF0034"/>
    <property type="match status" value="1"/>
</dbReference>
<keyword evidence="7" id="KW-0677">Repeat</keyword>
<dbReference type="InterPro" id="IPR036855">
    <property type="entry name" value="Znf_CCCH_sf"/>
</dbReference>
<accession>A0A6P6XPN9</accession>
<evidence type="ECO:0000256" key="20">
    <source>
        <dbReference type="SAM" id="MobiDB-lite"/>
    </source>
</evidence>
<sequence>MEKLNDNQDGDIIIEKGVAPIRKEFLIERCPTINVVDKKNDGFISGVENDDNSENKRKISNDNGSENHGDNDDDENTNEKRKKKMRGQNKQRRGQMHKAVKQLGETRNHRICRAYFRENKCPFGDKCTFSHDIDAYLKENPDRNDIGDHCPNFERYGKCNAGIFCRYGSGHLRDGHFNVIDEEKYERISREDRTMNYLSKDVQFQLRKRKYDFSEANRFSQQICSVDNIRLTELKKEPRPKPLKRTIDFRGKLYLAPLTTVGNLPFRRICKEFGADITCGEMAVCSSLLEGSSSEWALIRRHSTEDIFGVQLCGSGPDQLARCAQIISNECDVDFIDLNMGCPIDLVYRKGAGCALMERRRKLDNIIYSVTSVTNIPFTLKMRTGVHNGKNIAKNLINSLREWPRDRLAMIAIHGRSREQRYTKSADWSYIGECAVDAHQSSINNNDDNNDYKPLPIFGSGDIISYEDYYEKLEKYNVDGIMIGRGALIKPWIFTEIKEKRVWDIRSSERMDILRRYVNYGLSNWGSDREGVEKTRWFLLEWLSFLHRYIPVGLLERLPQQINDRPPRYRGRDDLETLMSSSLCRDWISISEMLLGPVDDGFQFIPKHKASSY</sequence>
<keyword evidence="8 18" id="KW-0863">Zinc-finger</keyword>
<dbReference type="PANTHER" id="PTHR45846">
    <property type="entry name" value="TRNA-DIHYDROURIDINE(47) SYNTHASE [NAD(P)(+)]-LIKE"/>
    <property type="match status" value="1"/>
</dbReference>
<feature type="domain" description="C3H1-type" evidence="21">
    <location>
        <begin position="106"/>
        <end position="134"/>
    </location>
</feature>
<evidence type="ECO:0000256" key="15">
    <source>
        <dbReference type="ARBA" id="ARBA00048342"/>
    </source>
</evidence>
<evidence type="ECO:0000256" key="2">
    <source>
        <dbReference type="ARBA" id="ARBA00022630"/>
    </source>
</evidence>
<evidence type="ECO:0000256" key="13">
    <source>
        <dbReference type="ARBA" id="ARBA00045365"/>
    </source>
</evidence>
<evidence type="ECO:0000256" key="17">
    <source>
        <dbReference type="ARBA" id="ARBA00049513"/>
    </source>
</evidence>
<dbReference type="Pfam" id="PF25585">
    <property type="entry name" value="zf-CCCH_DUS3L"/>
    <property type="match status" value="1"/>
</dbReference>
<dbReference type="SUPFAM" id="SSF90229">
    <property type="entry name" value="CCCH zinc finger"/>
    <property type="match status" value="1"/>
</dbReference>
<dbReference type="GO" id="GO:0102265">
    <property type="term" value="F:tRNA-dihydrouridine47 synthase activity"/>
    <property type="evidence" value="ECO:0007669"/>
    <property type="project" value="UniProtKB-EC"/>
</dbReference>
<protein>
    <recommendedName>
        <fullName evidence="19">tRNA-dihydrouridine(47) synthase [NAD(P)(+)]</fullName>
        <ecNumber evidence="19">1.3.1.-</ecNumber>
    </recommendedName>
    <alternativeName>
        <fullName evidence="19">tRNA-dihydrouridine synthase 3</fullName>
    </alternativeName>
</protein>
<keyword evidence="6 18" id="KW-0479">Metal-binding</keyword>
<comment type="similarity">
    <text evidence="19">Belongs to the dus family. Dus3 subfamily.</text>
</comment>
<keyword evidence="12" id="KW-0520">NAD</keyword>
<dbReference type="SUPFAM" id="SSF51395">
    <property type="entry name" value="FMN-linked oxidoreductases"/>
    <property type="match status" value="1"/>
</dbReference>
<evidence type="ECO:0000256" key="7">
    <source>
        <dbReference type="ARBA" id="ARBA00022737"/>
    </source>
</evidence>
<dbReference type="Gene3D" id="4.10.1000.10">
    <property type="entry name" value="Zinc finger, CCCH-type"/>
    <property type="match status" value="1"/>
</dbReference>
<dbReference type="FunCoup" id="A0A6P6XPN9">
    <property type="interactions" value="1087"/>
</dbReference>
<comment type="catalytic activity">
    <reaction evidence="14">
        <text>5,6-dihydrouridine(47) in tRNA + NAD(+) = uridine(47) in tRNA + NADH + H(+)</text>
        <dbReference type="Rhea" id="RHEA:53364"/>
        <dbReference type="Rhea" id="RHEA-COMP:13539"/>
        <dbReference type="Rhea" id="RHEA-COMP:13540"/>
        <dbReference type="ChEBI" id="CHEBI:15378"/>
        <dbReference type="ChEBI" id="CHEBI:57540"/>
        <dbReference type="ChEBI" id="CHEBI:57945"/>
        <dbReference type="ChEBI" id="CHEBI:65315"/>
        <dbReference type="ChEBI" id="CHEBI:74443"/>
        <dbReference type="EC" id="1.3.1.89"/>
    </reaction>
    <physiologicalReaction direction="right-to-left" evidence="14">
        <dbReference type="Rhea" id="RHEA:53366"/>
    </physiologicalReaction>
</comment>
<dbReference type="GO" id="GO:0008270">
    <property type="term" value="F:zinc ion binding"/>
    <property type="evidence" value="ECO:0007669"/>
    <property type="project" value="UniProtKB-KW"/>
</dbReference>
<dbReference type="GO" id="GO:0050660">
    <property type="term" value="F:flavin adenine dinucleotide binding"/>
    <property type="evidence" value="ECO:0007669"/>
    <property type="project" value="UniProtKB-UniRule"/>
</dbReference>
<dbReference type="OrthoDB" id="259935at2759"/>
<evidence type="ECO:0000256" key="6">
    <source>
        <dbReference type="ARBA" id="ARBA00022723"/>
    </source>
</evidence>
<name>A0A6P6XPN9_DERPT</name>
<evidence type="ECO:0000256" key="12">
    <source>
        <dbReference type="ARBA" id="ARBA00023027"/>
    </source>
</evidence>
<dbReference type="Gene3D" id="3.20.20.70">
    <property type="entry name" value="Aldolase class I"/>
    <property type="match status" value="1"/>
</dbReference>
<keyword evidence="5 19" id="KW-0819">tRNA processing</keyword>
<gene>
    <name evidence="23" type="primary">LOC113789433</name>
</gene>
<feature type="compositionally biased region" description="Basic residues" evidence="20">
    <location>
        <begin position="80"/>
        <end position="100"/>
    </location>
</feature>
<comment type="catalytic activity">
    <reaction evidence="16">
        <text>a 5,6-dihydrouridine in mRNA + NADP(+) = a uridine in mRNA + NADPH + H(+)</text>
        <dbReference type="Rhea" id="RHEA:69855"/>
        <dbReference type="Rhea" id="RHEA-COMP:14658"/>
        <dbReference type="Rhea" id="RHEA-COMP:17789"/>
        <dbReference type="ChEBI" id="CHEBI:15378"/>
        <dbReference type="ChEBI" id="CHEBI:57783"/>
        <dbReference type="ChEBI" id="CHEBI:58349"/>
        <dbReference type="ChEBI" id="CHEBI:65315"/>
        <dbReference type="ChEBI" id="CHEBI:74443"/>
    </reaction>
    <physiologicalReaction direction="right-to-left" evidence="16">
        <dbReference type="Rhea" id="RHEA:69857"/>
    </physiologicalReaction>
</comment>
<feature type="region of interest" description="Disordered" evidence="20">
    <location>
        <begin position="41"/>
        <end position="100"/>
    </location>
</feature>
<dbReference type="InterPro" id="IPR035587">
    <property type="entry name" value="DUS-like_FMN-bd"/>
</dbReference>
<dbReference type="FunFam" id="3.20.20.70:FF:000067">
    <property type="entry name" value="tRNA-dihydrouridine(47) synthase [NAD(P)(+)]"/>
    <property type="match status" value="1"/>
</dbReference>
<evidence type="ECO:0000313" key="22">
    <source>
        <dbReference type="Proteomes" id="UP000515146"/>
    </source>
</evidence>
<feature type="compositionally biased region" description="Basic and acidic residues" evidence="20">
    <location>
        <begin position="53"/>
        <end position="70"/>
    </location>
</feature>
<evidence type="ECO:0000256" key="18">
    <source>
        <dbReference type="PROSITE-ProRule" id="PRU00723"/>
    </source>
</evidence>
<evidence type="ECO:0000256" key="10">
    <source>
        <dbReference type="ARBA" id="ARBA00022857"/>
    </source>
</evidence>
<comment type="catalytic activity">
    <reaction evidence="17">
        <text>5,6-dihydrouridine(47) in tRNA + NADP(+) = uridine(47) in tRNA + NADPH + H(+)</text>
        <dbReference type="Rhea" id="RHEA:53360"/>
        <dbReference type="Rhea" id="RHEA-COMP:13539"/>
        <dbReference type="Rhea" id="RHEA-COMP:13540"/>
        <dbReference type="ChEBI" id="CHEBI:15378"/>
        <dbReference type="ChEBI" id="CHEBI:57783"/>
        <dbReference type="ChEBI" id="CHEBI:58349"/>
        <dbReference type="ChEBI" id="CHEBI:65315"/>
        <dbReference type="ChEBI" id="CHEBI:74443"/>
        <dbReference type="EC" id="1.3.1.89"/>
    </reaction>
    <physiologicalReaction direction="right-to-left" evidence="17">
        <dbReference type="Rhea" id="RHEA:53362"/>
    </physiologicalReaction>
</comment>
<evidence type="ECO:0000313" key="23">
    <source>
        <dbReference type="RefSeq" id="XP_027194768.1"/>
    </source>
</evidence>
<keyword evidence="9 18" id="KW-0862">Zinc</keyword>
<reference evidence="23" key="1">
    <citation type="submission" date="2025-08" db="UniProtKB">
        <authorList>
            <consortium name="RefSeq"/>
        </authorList>
    </citation>
    <scope>IDENTIFICATION</scope>
    <source>
        <strain evidence="23">Airmid</strain>
    </source>
</reference>
<comment type="catalytic activity">
    <reaction evidence="15">
        <text>a 5,6-dihydrouridine in mRNA + NAD(+) = a uridine in mRNA + NADH + H(+)</text>
        <dbReference type="Rhea" id="RHEA:69851"/>
        <dbReference type="Rhea" id="RHEA-COMP:14658"/>
        <dbReference type="Rhea" id="RHEA-COMP:17789"/>
        <dbReference type="ChEBI" id="CHEBI:15378"/>
        <dbReference type="ChEBI" id="CHEBI:57540"/>
        <dbReference type="ChEBI" id="CHEBI:57945"/>
        <dbReference type="ChEBI" id="CHEBI:65315"/>
        <dbReference type="ChEBI" id="CHEBI:74443"/>
    </reaction>
    <physiologicalReaction direction="right-to-left" evidence="15">
        <dbReference type="Rhea" id="RHEA:69853"/>
    </physiologicalReaction>
</comment>
<comment type="function">
    <text evidence="13">Catalyzes the synthesis of dihydrouridine, a modified base, in various RNAs, such as tRNAs, mRNAs and some long non-coding RNAs (lncRNAs). Mainly modifies the uridine in position 47 (U47) in the D-loop of most cytoplasmic tRNAs. Also able to mediate the formation of dihydrouridine in some mRNAs, thereby regulating their translation.</text>
</comment>
<evidence type="ECO:0000256" key="1">
    <source>
        <dbReference type="ARBA" id="ARBA00001917"/>
    </source>
</evidence>
<dbReference type="PROSITE" id="PS50103">
    <property type="entry name" value="ZF_C3H1"/>
    <property type="match status" value="1"/>
</dbReference>
<keyword evidence="11 19" id="KW-0560">Oxidoreductase</keyword>
<keyword evidence="3 19" id="KW-0288">FMN</keyword>
<dbReference type="InterPro" id="IPR000571">
    <property type="entry name" value="Znf_CCCH"/>
</dbReference>
<evidence type="ECO:0000256" key="19">
    <source>
        <dbReference type="RuleBase" id="RU291113"/>
    </source>
</evidence>
<dbReference type="RefSeq" id="XP_027194768.1">
    <property type="nucleotide sequence ID" value="XM_027338967.1"/>
</dbReference>
<keyword evidence="4" id="KW-0507">mRNA processing</keyword>
<evidence type="ECO:0000256" key="14">
    <source>
        <dbReference type="ARBA" id="ARBA00048266"/>
    </source>
</evidence>
<evidence type="ECO:0000256" key="16">
    <source>
        <dbReference type="ARBA" id="ARBA00049447"/>
    </source>
</evidence>
<comment type="cofactor">
    <cofactor evidence="1 19">
        <name>FMN</name>
        <dbReference type="ChEBI" id="CHEBI:58210"/>
    </cofactor>
</comment>
<dbReference type="InterPro" id="IPR013785">
    <property type="entry name" value="Aldolase_TIM"/>
</dbReference>
<keyword evidence="10" id="KW-0521">NADP</keyword>
<proteinExistence type="inferred from homology"/>
<evidence type="ECO:0000256" key="5">
    <source>
        <dbReference type="ARBA" id="ARBA00022694"/>
    </source>
</evidence>
<dbReference type="InterPro" id="IPR018517">
    <property type="entry name" value="tRNA_hU_synthase_CS"/>
</dbReference>
<dbReference type="PANTHER" id="PTHR45846:SF1">
    <property type="entry name" value="TRNA-DIHYDROURIDINE(47) SYNTHASE [NAD(P)(+)]-LIKE"/>
    <property type="match status" value="1"/>
</dbReference>
<dbReference type="InParanoid" id="A0A6P6XPN9"/>
<dbReference type="CTD" id="35264"/>
<evidence type="ECO:0000259" key="21">
    <source>
        <dbReference type="PROSITE" id="PS50103"/>
    </source>
</evidence>
<dbReference type="SMART" id="SM00356">
    <property type="entry name" value="ZnF_C3H1"/>
    <property type="match status" value="1"/>
</dbReference>
<evidence type="ECO:0000256" key="8">
    <source>
        <dbReference type="ARBA" id="ARBA00022771"/>
    </source>
</evidence>
<dbReference type="KEGG" id="dpte:113789433"/>
<evidence type="ECO:0000256" key="3">
    <source>
        <dbReference type="ARBA" id="ARBA00022643"/>
    </source>
</evidence>
<dbReference type="GO" id="GO:0006397">
    <property type="term" value="P:mRNA processing"/>
    <property type="evidence" value="ECO:0007669"/>
    <property type="project" value="UniProtKB-KW"/>
</dbReference>
<evidence type="ECO:0000256" key="9">
    <source>
        <dbReference type="ARBA" id="ARBA00022833"/>
    </source>
</evidence>
<organism evidence="22 23">
    <name type="scientific">Dermatophagoides pteronyssinus</name>
    <name type="common">European house dust mite</name>
    <dbReference type="NCBI Taxonomy" id="6956"/>
    <lineage>
        <taxon>Eukaryota</taxon>
        <taxon>Metazoa</taxon>
        <taxon>Ecdysozoa</taxon>
        <taxon>Arthropoda</taxon>
        <taxon>Chelicerata</taxon>
        <taxon>Arachnida</taxon>
        <taxon>Acari</taxon>
        <taxon>Acariformes</taxon>
        <taxon>Sarcoptiformes</taxon>
        <taxon>Astigmata</taxon>
        <taxon>Psoroptidia</taxon>
        <taxon>Analgoidea</taxon>
        <taxon>Pyroglyphidae</taxon>
        <taxon>Dermatophagoidinae</taxon>
        <taxon>Dermatophagoides</taxon>
    </lineage>
</organism>
<dbReference type="GO" id="GO:0003723">
    <property type="term" value="F:RNA binding"/>
    <property type="evidence" value="ECO:0007669"/>
    <property type="project" value="TreeGrafter"/>
</dbReference>
<dbReference type="AlphaFoldDB" id="A0A6P6XPN9"/>